<dbReference type="STRING" id="743788.S8EPY5"/>
<dbReference type="GO" id="GO:0006508">
    <property type="term" value="P:proteolysis"/>
    <property type="evidence" value="ECO:0007669"/>
    <property type="project" value="UniProtKB-KW"/>
</dbReference>
<dbReference type="SUPFAM" id="SSF82171">
    <property type="entry name" value="DPP6 N-terminal domain-like"/>
    <property type="match status" value="1"/>
</dbReference>
<feature type="domain" description="Peptidase S9 prolyl oligopeptidase catalytic" evidence="6">
    <location>
        <begin position="508"/>
        <end position="722"/>
    </location>
</feature>
<name>S8EPY5_FOMSC</name>
<organism evidence="7 8">
    <name type="scientific">Fomitopsis schrenkii</name>
    <name type="common">Brown rot fungus</name>
    <dbReference type="NCBI Taxonomy" id="2126942"/>
    <lineage>
        <taxon>Eukaryota</taxon>
        <taxon>Fungi</taxon>
        <taxon>Dikarya</taxon>
        <taxon>Basidiomycota</taxon>
        <taxon>Agaricomycotina</taxon>
        <taxon>Agaricomycetes</taxon>
        <taxon>Polyporales</taxon>
        <taxon>Fomitopsis</taxon>
    </lineage>
</organism>
<evidence type="ECO:0000256" key="1">
    <source>
        <dbReference type="ARBA" id="ARBA00010040"/>
    </source>
</evidence>
<comment type="similarity">
    <text evidence="1">Belongs to the peptidase S9C family.</text>
</comment>
<dbReference type="HOGENOM" id="CLU_008615_0_1_1"/>
<sequence length="723" mass="80785">MSNAYTPDFTFREGANLFAPKDLVELVRPGTGLANPAGDLALIPVSKYSISDKKNNKSIYIAAVESTIQPFEVPLTESGEAFWIDSRTIGHAVAEGEDKDKFTTLYAISVKYEAESPEFLSVPETPVLVGKFPTSSASNFKYSAKAGVLVFSDYVHTDGDLKNVKKHDEDWENRGYTAYVFDDTYERQWDTWVGPKRSSLFSVTLSQSPEKAWALGSEYINLLKGTGHTSPVEPFGGTDDFDVSETHVVYTAKDPALPLAWHTKQNVYLVNINGGDKPTELTSGKHGATRSPVLSKQGDKAAWLQLDKDGAEADRAQIVIYDLTKQVKFTLTRHWDRSPDALAFSEDGKAIYFTAGDNARIKVFVLPIPPTPNESTTDPDLPQEFRSPLALTSSGAASGIQVLSNGRLLFTRSSFTSPNNVYILRGLERATQAGTEKPQVEQLTRFAADALEGKSLDPGEDFWFEGAEGRKVHGWVLKPLGFKKGNEKKWPIVVLIHGGPQSAWEDQWSTRWNPNVFAQQGYFTIAINPTGSTTFGQNLTDAISENWGGAPFEDLQKGYQYILKNFPEVDPDKAVGAGASWGGYAINWIQGHPEYNFNFKALVCHDGVFSATYNGYSTDELFFFNEEWGGRPWDDRAKKNLAKYDPTNFVDKWATPMLIIHGSKDYRLPETEGIGAFHVLQQRGVPSRLVIFPDENHWVLNHLNSLKWHYEVFRWFDKYLNKD</sequence>
<dbReference type="OrthoDB" id="416344at2759"/>
<protein>
    <recommendedName>
        <fullName evidence="5">Dipeptidyl-peptidase V</fullName>
    </recommendedName>
</protein>
<keyword evidence="4" id="KW-0378">Hydrolase</keyword>
<dbReference type="PANTHER" id="PTHR42776:SF13">
    <property type="entry name" value="DIPEPTIDYL-PEPTIDASE 5"/>
    <property type="match status" value="1"/>
</dbReference>
<evidence type="ECO:0000256" key="3">
    <source>
        <dbReference type="ARBA" id="ARBA00022729"/>
    </source>
</evidence>
<dbReference type="FunCoup" id="S8EPY5">
    <property type="interactions" value="22"/>
</dbReference>
<evidence type="ECO:0000259" key="6">
    <source>
        <dbReference type="Pfam" id="PF00326"/>
    </source>
</evidence>
<dbReference type="SUPFAM" id="SSF53474">
    <property type="entry name" value="alpha/beta-Hydrolases"/>
    <property type="match status" value="1"/>
</dbReference>
<dbReference type="Proteomes" id="UP000015241">
    <property type="component" value="Unassembled WGS sequence"/>
</dbReference>
<evidence type="ECO:0000313" key="7">
    <source>
        <dbReference type="EMBL" id="EPT05099.1"/>
    </source>
</evidence>
<gene>
    <name evidence="7" type="ORF">FOMPIDRAFT_96641</name>
</gene>
<keyword evidence="2" id="KW-0645">Protease</keyword>
<dbReference type="FunFam" id="3.40.50.1820:FF:000028">
    <property type="entry name" value="S9 family peptidase"/>
    <property type="match status" value="1"/>
</dbReference>
<evidence type="ECO:0000256" key="5">
    <source>
        <dbReference type="ARBA" id="ARBA00032829"/>
    </source>
</evidence>
<keyword evidence="3" id="KW-0732">Signal</keyword>
<proteinExistence type="inferred from homology"/>
<dbReference type="Gene3D" id="3.40.50.1820">
    <property type="entry name" value="alpha/beta hydrolase"/>
    <property type="match status" value="1"/>
</dbReference>
<dbReference type="Gene3D" id="2.120.10.30">
    <property type="entry name" value="TolB, C-terminal domain"/>
    <property type="match status" value="1"/>
</dbReference>
<evidence type="ECO:0000256" key="2">
    <source>
        <dbReference type="ARBA" id="ARBA00022670"/>
    </source>
</evidence>
<dbReference type="InterPro" id="IPR011042">
    <property type="entry name" value="6-blade_b-propeller_TolB-like"/>
</dbReference>
<dbReference type="PANTHER" id="PTHR42776">
    <property type="entry name" value="SERINE PEPTIDASE S9 FAMILY MEMBER"/>
    <property type="match status" value="1"/>
</dbReference>
<dbReference type="InterPro" id="IPR001375">
    <property type="entry name" value="Peptidase_S9_cat"/>
</dbReference>
<keyword evidence="8" id="KW-1185">Reference proteome</keyword>
<reference evidence="7 8" key="1">
    <citation type="journal article" date="2012" name="Science">
        <title>The Paleozoic origin of enzymatic lignin decomposition reconstructed from 31 fungal genomes.</title>
        <authorList>
            <person name="Floudas D."/>
            <person name="Binder M."/>
            <person name="Riley R."/>
            <person name="Barry K."/>
            <person name="Blanchette R.A."/>
            <person name="Henrissat B."/>
            <person name="Martinez A.T."/>
            <person name="Otillar R."/>
            <person name="Spatafora J.W."/>
            <person name="Yadav J.S."/>
            <person name="Aerts A."/>
            <person name="Benoit I."/>
            <person name="Boyd A."/>
            <person name="Carlson A."/>
            <person name="Copeland A."/>
            <person name="Coutinho P.M."/>
            <person name="de Vries R.P."/>
            <person name="Ferreira P."/>
            <person name="Findley K."/>
            <person name="Foster B."/>
            <person name="Gaskell J."/>
            <person name="Glotzer D."/>
            <person name="Gorecki P."/>
            <person name="Heitman J."/>
            <person name="Hesse C."/>
            <person name="Hori C."/>
            <person name="Igarashi K."/>
            <person name="Jurgens J.A."/>
            <person name="Kallen N."/>
            <person name="Kersten P."/>
            <person name="Kohler A."/>
            <person name="Kuees U."/>
            <person name="Kumar T.K.A."/>
            <person name="Kuo A."/>
            <person name="LaButti K."/>
            <person name="Larrondo L.F."/>
            <person name="Lindquist E."/>
            <person name="Ling A."/>
            <person name="Lombard V."/>
            <person name="Lucas S."/>
            <person name="Lundell T."/>
            <person name="Martin R."/>
            <person name="McLaughlin D.J."/>
            <person name="Morgenstern I."/>
            <person name="Morin E."/>
            <person name="Murat C."/>
            <person name="Nagy L.G."/>
            <person name="Nolan M."/>
            <person name="Ohm R.A."/>
            <person name="Patyshakuliyeva A."/>
            <person name="Rokas A."/>
            <person name="Ruiz-Duenas F.J."/>
            <person name="Sabat G."/>
            <person name="Salamov A."/>
            <person name="Samejima M."/>
            <person name="Schmutz J."/>
            <person name="Slot J.C."/>
            <person name="St John F."/>
            <person name="Stenlid J."/>
            <person name="Sun H."/>
            <person name="Sun S."/>
            <person name="Syed K."/>
            <person name="Tsang A."/>
            <person name="Wiebenga A."/>
            <person name="Young D."/>
            <person name="Pisabarro A."/>
            <person name="Eastwood D.C."/>
            <person name="Martin F."/>
            <person name="Cullen D."/>
            <person name="Grigoriev I.V."/>
            <person name="Hibbett D.S."/>
        </authorList>
    </citation>
    <scope>NUCLEOTIDE SEQUENCE</scope>
    <source>
        <strain evidence="8">FP-58527</strain>
    </source>
</reference>
<evidence type="ECO:0000256" key="4">
    <source>
        <dbReference type="ARBA" id="ARBA00022801"/>
    </source>
</evidence>
<dbReference type="Pfam" id="PF00326">
    <property type="entry name" value="Peptidase_S9"/>
    <property type="match status" value="1"/>
</dbReference>
<dbReference type="AlphaFoldDB" id="S8EPY5"/>
<dbReference type="InParanoid" id="S8EPY5"/>
<dbReference type="InterPro" id="IPR029058">
    <property type="entry name" value="AB_hydrolase_fold"/>
</dbReference>
<accession>S8EPY5</accession>
<dbReference type="eggNOG" id="KOG2100">
    <property type="taxonomic scope" value="Eukaryota"/>
</dbReference>
<dbReference type="EMBL" id="KE504124">
    <property type="protein sequence ID" value="EPT05099.1"/>
    <property type="molecule type" value="Genomic_DNA"/>
</dbReference>
<dbReference type="GO" id="GO:0004252">
    <property type="term" value="F:serine-type endopeptidase activity"/>
    <property type="evidence" value="ECO:0007669"/>
    <property type="project" value="TreeGrafter"/>
</dbReference>
<evidence type="ECO:0000313" key="8">
    <source>
        <dbReference type="Proteomes" id="UP000015241"/>
    </source>
</evidence>